<dbReference type="Pfam" id="PF03704">
    <property type="entry name" value="BTAD"/>
    <property type="match status" value="1"/>
</dbReference>
<comment type="caution">
    <text evidence="2">The sequence shown here is derived from an EMBL/GenBank/DDBJ whole genome shotgun (WGS) entry which is preliminary data.</text>
</comment>
<sequence>MDRKNEALRKYEEFKKSLKKELGVEPEFETFRLIERIRSRTTNQT</sequence>
<gene>
    <name evidence="2" type="ORF">LEP1GSC123_3514</name>
</gene>
<evidence type="ECO:0000313" key="3">
    <source>
        <dbReference type="Proteomes" id="UP000011783"/>
    </source>
</evidence>
<reference evidence="2 3" key="1">
    <citation type="submission" date="2013-01" db="EMBL/GenBank/DDBJ databases">
        <authorList>
            <person name="Harkins D.M."/>
            <person name="Durkin A.S."/>
            <person name="Brinkac L.M."/>
            <person name="Haft D.H."/>
            <person name="Selengut J.D."/>
            <person name="Sanka R."/>
            <person name="DePew J."/>
            <person name="Purushe J."/>
            <person name="Picardeau M."/>
            <person name="Werts C."/>
            <person name="Goarant C."/>
            <person name="Vinetz J.M."/>
            <person name="Sutton G.G."/>
            <person name="Nierman W.C."/>
            <person name="Fouts D.E."/>
        </authorList>
    </citation>
    <scope>NUCLEOTIDE SEQUENCE [LARGE SCALE GENOMIC DNA]</scope>
    <source>
        <strain evidence="2 3">200701203</strain>
    </source>
</reference>
<dbReference type="SUPFAM" id="SSF48452">
    <property type="entry name" value="TPR-like"/>
    <property type="match status" value="1"/>
</dbReference>
<dbReference type="AlphaFoldDB" id="M3HUF0"/>
<accession>M3HUF0</accession>
<dbReference type="Proteomes" id="UP000011783">
    <property type="component" value="Unassembled WGS sequence"/>
</dbReference>
<feature type="domain" description="Bacterial transcriptional activator" evidence="1">
    <location>
        <begin position="2"/>
        <end position="38"/>
    </location>
</feature>
<evidence type="ECO:0000259" key="1">
    <source>
        <dbReference type="Pfam" id="PF03704"/>
    </source>
</evidence>
<dbReference type="InterPro" id="IPR005158">
    <property type="entry name" value="BTAD"/>
</dbReference>
<evidence type="ECO:0000313" key="2">
    <source>
        <dbReference type="EMBL" id="EMG01676.1"/>
    </source>
</evidence>
<dbReference type="EMBL" id="AKWO02000017">
    <property type="protein sequence ID" value="EMG01676.1"/>
    <property type="molecule type" value="Genomic_DNA"/>
</dbReference>
<dbReference type="BioCyc" id="LBOR1193007:G11KN-4448-MONOMER"/>
<dbReference type="Gene3D" id="1.25.40.10">
    <property type="entry name" value="Tetratricopeptide repeat domain"/>
    <property type="match status" value="1"/>
</dbReference>
<protein>
    <submittedName>
        <fullName evidence="2">Bacterial transcriptional activator domain protein</fullName>
    </submittedName>
</protein>
<proteinExistence type="predicted"/>
<name>M3HUF0_LEPBO</name>
<dbReference type="InterPro" id="IPR011990">
    <property type="entry name" value="TPR-like_helical_dom_sf"/>
</dbReference>
<organism evidence="2 3">
    <name type="scientific">Leptospira borgpetersenii str. 200701203</name>
    <dbReference type="NCBI Taxonomy" id="1193007"/>
    <lineage>
        <taxon>Bacteria</taxon>
        <taxon>Pseudomonadati</taxon>
        <taxon>Spirochaetota</taxon>
        <taxon>Spirochaetia</taxon>
        <taxon>Leptospirales</taxon>
        <taxon>Leptospiraceae</taxon>
        <taxon>Leptospira</taxon>
    </lineage>
</organism>